<gene>
    <name evidence="3" type="primary">LOC106472351</name>
</gene>
<evidence type="ECO:0000313" key="2">
    <source>
        <dbReference type="Proteomes" id="UP000694941"/>
    </source>
</evidence>
<feature type="signal peptide" evidence="1">
    <location>
        <begin position="1"/>
        <end position="20"/>
    </location>
</feature>
<proteinExistence type="predicted"/>
<organism evidence="2 3">
    <name type="scientific">Limulus polyphemus</name>
    <name type="common">Atlantic horseshoe crab</name>
    <dbReference type="NCBI Taxonomy" id="6850"/>
    <lineage>
        <taxon>Eukaryota</taxon>
        <taxon>Metazoa</taxon>
        <taxon>Ecdysozoa</taxon>
        <taxon>Arthropoda</taxon>
        <taxon>Chelicerata</taxon>
        <taxon>Merostomata</taxon>
        <taxon>Xiphosura</taxon>
        <taxon>Limulidae</taxon>
        <taxon>Limulus</taxon>
    </lineage>
</organism>
<evidence type="ECO:0000313" key="3">
    <source>
        <dbReference type="RefSeq" id="XP_013788480.1"/>
    </source>
</evidence>
<sequence>MKTQVSILLLSFMLLLMVEALHKTHEDIVEIMCSKDTTNTEKEEIQKCIDDHLPRKISRKWKECTQSVVPDVADNEKALRKTLCNNPDIDSKVEECANKDNEWDNLTEEEKHGIDNMKKCFSDVLKDKKP</sequence>
<keyword evidence="1" id="KW-0732">Signal</keyword>
<dbReference type="Proteomes" id="UP000694941">
    <property type="component" value="Unplaced"/>
</dbReference>
<keyword evidence="2" id="KW-1185">Reference proteome</keyword>
<dbReference type="RefSeq" id="XP_013788480.1">
    <property type="nucleotide sequence ID" value="XM_013933026.2"/>
</dbReference>
<name>A0ABM1BTR0_LIMPO</name>
<dbReference type="GeneID" id="106472351"/>
<feature type="chain" id="PRO_5047355771" evidence="1">
    <location>
        <begin position="21"/>
        <end position="130"/>
    </location>
</feature>
<evidence type="ECO:0000256" key="1">
    <source>
        <dbReference type="SAM" id="SignalP"/>
    </source>
</evidence>
<reference evidence="3" key="1">
    <citation type="submission" date="2025-08" db="UniProtKB">
        <authorList>
            <consortium name="RefSeq"/>
        </authorList>
    </citation>
    <scope>IDENTIFICATION</scope>
    <source>
        <tissue evidence="3">Muscle</tissue>
    </source>
</reference>
<protein>
    <submittedName>
        <fullName evidence="3">Uncharacterized protein LOC106472351</fullName>
    </submittedName>
</protein>
<accession>A0ABM1BTR0</accession>